<reference evidence="2 3" key="1">
    <citation type="journal article" date="2019" name="Genome Biol. Evol.">
        <title>Genomic Plasticity Mediated by Transposable Elements in the Plant Pathogenic Fungus Colletotrichum higginsianum.</title>
        <authorList>
            <person name="Tsushima A."/>
            <person name="Gan P."/>
            <person name="Kumakura N."/>
            <person name="Narusaka M."/>
            <person name="Takano Y."/>
            <person name="Narusaka Y."/>
            <person name="Shirasu K."/>
        </authorList>
    </citation>
    <scope>NUCLEOTIDE SEQUENCE [LARGE SCALE GENOMIC DNA]</scope>
    <source>
        <strain evidence="2 3">MAFF305635-RFP</strain>
    </source>
</reference>
<dbReference type="PANTHER" id="PTHR33112">
    <property type="entry name" value="DOMAIN PROTEIN, PUTATIVE-RELATED"/>
    <property type="match status" value="1"/>
</dbReference>
<comment type="caution">
    <text evidence="2">The sequence shown here is derived from an EMBL/GenBank/DDBJ whole genome shotgun (WGS) entry which is preliminary data.</text>
</comment>
<dbReference type="InterPro" id="IPR010730">
    <property type="entry name" value="HET"/>
</dbReference>
<dbReference type="EMBL" id="MWPZ01000004">
    <property type="protein sequence ID" value="TID00063.1"/>
    <property type="molecule type" value="Genomic_DNA"/>
</dbReference>
<evidence type="ECO:0000313" key="3">
    <source>
        <dbReference type="Proteomes" id="UP000305883"/>
    </source>
</evidence>
<dbReference type="OrthoDB" id="4814906at2759"/>
<gene>
    <name evidence="2" type="ORF">CH35J_006288</name>
</gene>
<accession>A0A4T0W478</accession>
<dbReference type="PANTHER" id="PTHR33112:SF16">
    <property type="entry name" value="HETEROKARYON INCOMPATIBILITY DOMAIN-CONTAINING PROTEIN"/>
    <property type="match status" value="1"/>
</dbReference>
<name>A0A4T0W478_9PEZI</name>
<dbReference type="Pfam" id="PF06985">
    <property type="entry name" value="HET"/>
    <property type="match status" value="1"/>
</dbReference>
<evidence type="ECO:0000313" key="2">
    <source>
        <dbReference type="EMBL" id="TID00063.1"/>
    </source>
</evidence>
<organism evidence="2 3">
    <name type="scientific">Colletotrichum higginsianum</name>
    <dbReference type="NCBI Taxonomy" id="80884"/>
    <lineage>
        <taxon>Eukaryota</taxon>
        <taxon>Fungi</taxon>
        <taxon>Dikarya</taxon>
        <taxon>Ascomycota</taxon>
        <taxon>Pezizomycotina</taxon>
        <taxon>Sordariomycetes</taxon>
        <taxon>Hypocreomycetidae</taxon>
        <taxon>Glomerellales</taxon>
        <taxon>Glomerellaceae</taxon>
        <taxon>Colletotrichum</taxon>
        <taxon>Colletotrichum destructivum species complex</taxon>
    </lineage>
</organism>
<proteinExistence type="predicted"/>
<evidence type="ECO:0000259" key="1">
    <source>
        <dbReference type="Pfam" id="PF06985"/>
    </source>
</evidence>
<feature type="domain" description="Heterokaryon incompatibility" evidence="1">
    <location>
        <begin position="6"/>
        <end position="136"/>
    </location>
</feature>
<dbReference type="Proteomes" id="UP000305883">
    <property type="component" value="Unassembled WGS sequence"/>
</dbReference>
<sequence>MVTGVQVSAFPQTVQDAIEVTRRLNLRYLWVDAVCIIQDSQSDWEAESARMASVYQNAHLTIAAATSHSASEGFLRQRHIAADQRQPLRIDWRTDQGQPSILAARIVPGIETHTLSMDGDRKPAFPLNVRGWTLQEELLSRRTVTYTQNELWWTCQSQRDCECHAFDNVTHDGPKSLLSPVLMTSPGAAFSQWRDIISEFSVRQLSFGLDKLPALSGIASVVQGKTRTPTLLDYGRTIS</sequence>
<dbReference type="AlphaFoldDB" id="A0A4T0W478"/>
<protein>
    <recommendedName>
        <fullName evidence="1">Heterokaryon incompatibility domain-containing protein</fullName>
    </recommendedName>
</protein>